<sequence length="269" mass="30577">MLKRIARRLNHASASRSTPQDFLAEVGDWEREVVARVRPFTMTSPERVVALTEAVRYAVRRGVPGAFAECGVWRGGSVLAMVLTLQRLGVSDRDIYLYDTFEGMTEPSEVDVSDFDAPASVEWRESRRVGQRAWPHWFREETFNIEIVRRLLLDTGYPEARLHFVQGAVEETIPHTLPTDIAVLRLDTDWYESTRHEMTHLYPLLSTGGVLMIDDYGHWKGCRKAIDEYFASGTAPPVLLNRVDYSCRIAVKPESVRPGHDSLHHGVAK</sequence>
<dbReference type="EMBL" id="QXGH01000045">
    <property type="protein sequence ID" value="RHW23506.1"/>
    <property type="molecule type" value="Genomic_DNA"/>
</dbReference>
<dbReference type="InterPro" id="IPR008884">
    <property type="entry name" value="TylF_MeTrfase"/>
</dbReference>
<proteinExistence type="predicted"/>
<keyword evidence="1" id="KW-0808">Transferase</keyword>
<dbReference type="AlphaFoldDB" id="A0A417XT56"/>
<name>A0A417XT56_9ACTN</name>
<keyword evidence="1" id="KW-0489">Methyltransferase</keyword>
<evidence type="ECO:0000313" key="2">
    <source>
        <dbReference type="Proteomes" id="UP000283644"/>
    </source>
</evidence>
<evidence type="ECO:0000313" key="1">
    <source>
        <dbReference type="EMBL" id="RHW23506.1"/>
    </source>
</evidence>
<dbReference type="OrthoDB" id="3826968at2"/>
<comment type="caution">
    <text evidence="1">The sequence shown here is derived from an EMBL/GenBank/DDBJ whole genome shotgun (WGS) entry which is preliminary data.</text>
</comment>
<dbReference type="Proteomes" id="UP000283644">
    <property type="component" value="Unassembled WGS sequence"/>
</dbReference>
<organism evidence="1 2">
    <name type="scientific">Nocardioides immobilis</name>
    <dbReference type="NCBI Taxonomy" id="2049295"/>
    <lineage>
        <taxon>Bacteria</taxon>
        <taxon>Bacillati</taxon>
        <taxon>Actinomycetota</taxon>
        <taxon>Actinomycetes</taxon>
        <taxon>Propionibacteriales</taxon>
        <taxon>Nocardioidaceae</taxon>
        <taxon>Nocardioides</taxon>
    </lineage>
</organism>
<dbReference type="GO" id="GO:0032259">
    <property type="term" value="P:methylation"/>
    <property type="evidence" value="ECO:0007669"/>
    <property type="project" value="UniProtKB-KW"/>
</dbReference>
<protein>
    <submittedName>
        <fullName evidence="1">Macrocin O-methyltransferase</fullName>
    </submittedName>
</protein>
<gene>
    <name evidence="1" type="ORF">D0Z08_29260</name>
</gene>
<dbReference type="InterPro" id="IPR029063">
    <property type="entry name" value="SAM-dependent_MTases_sf"/>
</dbReference>
<accession>A0A417XT56</accession>
<dbReference type="SUPFAM" id="SSF53335">
    <property type="entry name" value="S-adenosyl-L-methionine-dependent methyltransferases"/>
    <property type="match status" value="1"/>
</dbReference>
<keyword evidence="2" id="KW-1185">Reference proteome</keyword>
<dbReference type="GO" id="GO:0008168">
    <property type="term" value="F:methyltransferase activity"/>
    <property type="evidence" value="ECO:0007669"/>
    <property type="project" value="UniProtKB-KW"/>
</dbReference>
<dbReference type="Gene3D" id="3.40.50.150">
    <property type="entry name" value="Vaccinia Virus protein VP39"/>
    <property type="match status" value="1"/>
</dbReference>
<dbReference type="PANTHER" id="PTHR40036">
    <property type="entry name" value="MACROCIN O-METHYLTRANSFERASE"/>
    <property type="match status" value="1"/>
</dbReference>
<dbReference type="RefSeq" id="WP_118928819.1">
    <property type="nucleotide sequence ID" value="NZ_QXGH01000045.1"/>
</dbReference>
<reference evidence="1 2" key="1">
    <citation type="submission" date="2018-09" db="EMBL/GenBank/DDBJ databases">
        <title>Genome sequencing of Nocardioides immobilis CCTCC AB 2017083 for comparison to Nocardioides silvaticus.</title>
        <authorList>
            <person name="Li C."/>
            <person name="Wang G."/>
        </authorList>
    </citation>
    <scope>NUCLEOTIDE SEQUENCE [LARGE SCALE GENOMIC DNA]</scope>
    <source>
        <strain evidence="1 2">CCTCC AB 2017083</strain>
    </source>
</reference>
<dbReference type="PANTHER" id="PTHR40036:SF1">
    <property type="entry name" value="MACROCIN O-METHYLTRANSFERASE"/>
    <property type="match status" value="1"/>
</dbReference>
<dbReference type="Pfam" id="PF05711">
    <property type="entry name" value="TylF"/>
    <property type="match status" value="1"/>
</dbReference>